<evidence type="ECO:0000256" key="1">
    <source>
        <dbReference type="SAM" id="Phobius"/>
    </source>
</evidence>
<dbReference type="Proteomes" id="UP001202052">
    <property type="component" value="Unassembled WGS sequence"/>
</dbReference>
<reference evidence="2 3" key="1">
    <citation type="submission" date="2022-05" db="EMBL/GenBank/DDBJ databases">
        <title>Genome Resource of Streptomyces lavenduligriseus GA1-1, a Strain with Broad-Spectrum Antifungal Activity against Phytopathogenic Fungi.</title>
        <authorList>
            <person name="Qi D."/>
        </authorList>
    </citation>
    <scope>NUCLEOTIDE SEQUENCE [LARGE SCALE GENOMIC DNA]</scope>
    <source>
        <strain evidence="2 3">GA1-1</strain>
    </source>
</reference>
<dbReference type="PANTHER" id="PTHR42305:SF1">
    <property type="entry name" value="MEMBRANE PROTEIN RV1733C-RELATED"/>
    <property type="match status" value="1"/>
</dbReference>
<proteinExistence type="predicted"/>
<keyword evidence="1" id="KW-1133">Transmembrane helix</keyword>
<dbReference type="InterPro" id="IPR039708">
    <property type="entry name" value="MT1774/Rv1733c-like"/>
</dbReference>
<gene>
    <name evidence="2" type="ORF">M4438_30830</name>
</gene>
<keyword evidence="3" id="KW-1185">Reference proteome</keyword>
<sequence length="200" mass="21124">MTRTPPTAVTRVRLWRWRRNPLKRHSDVVEAWIVLAGWLLAVLVGIVAGVAAAQTSESAFTERLARLHPVSAVLTDGAARTPAAGGGYDDGRVWATVRWTDAAGSVRTDQVKVAPGAPAGSRVTVWTDQAGRVVPAPVTGTAADVQAALTGALVAPAAGALVWGGVRLVRGSLIRRRMAEWDEEWKQIGPRWGNLSGGVG</sequence>
<dbReference type="EMBL" id="JAMCCK010000050">
    <property type="protein sequence ID" value="MCL3997843.1"/>
    <property type="molecule type" value="Genomic_DNA"/>
</dbReference>
<evidence type="ECO:0000313" key="2">
    <source>
        <dbReference type="EMBL" id="MCL3997843.1"/>
    </source>
</evidence>
<dbReference type="PANTHER" id="PTHR42305">
    <property type="entry name" value="MEMBRANE PROTEIN RV1733C-RELATED"/>
    <property type="match status" value="1"/>
</dbReference>
<feature type="transmembrane region" description="Helical" evidence="1">
    <location>
        <begin position="28"/>
        <end position="53"/>
    </location>
</feature>
<protein>
    <recommendedName>
        <fullName evidence="4">Proline rich protein membrane protein</fullName>
    </recommendedName>
</protein>
<keyword evidence="1" id="KW-0812">Transmembrane</keyword>
<organism evidence="2 3">
    <name type="scientific">Streptomyces lavenduligriseus</name>
    <dbReference type="NCBI Taxonomy" id="67315"/>
    <lineage>
        <taxon>Bacteria</taxon>
        <taxon>Bacillati</taxon>
        <taxon>Actinomycetota</taxon>
        <taxon>Actinomycetes</taxon>
        <taxon>Kitasatosporales</taxon>
        <taxon>Streptomycetaceae</taxon>
        <taxon>Streptomyces</taxon>
    </lineage>
</organism>
<comment type="caution">
    <text evidence="2">The sequence shown here is derived from an EMBL/GenBank/DDBJ whole genome shotgun (WGS) entry which is preliminary data.</text>
</comment>
<name>A0ABT0P4K0_9ACTN</name>
<evidence type="ECO:0008006" key="4">
    <source>
        <dbReference type="Google" id="ProtNLM"/>
    </source>
</evidence>
<dbReference type="RefSeq" id="WP_249492611.1">
    <property type="nucleotide sequence ID" value="NZ_JAMCCK010000050.1"/>
</dbReference>
<accession>A0ABT0P4K0</accession>
<feature type="transmembrane region" description="Helical" evidence="1">
    <location>
        <begin position="147"/>
        <end position="169"/>
    </location>
</feature>
<evidence type="ECO:0000313" key="3">
    <source>
        <dbReference type="Proteomes" id="UP001202052"/>
    </source>
</evidence>
<keyword evidence="1" id="KW-0472">Membrane</keyword>